<dbReference type="Pfam" id="PF10397">
    <property type="entry name" value="ADSL_C"/>
    <property type="match status" value="1"/>
</dbReference>
<proteinExistence type="inferred from homology"/>
<dbReference type="Proteomes" id="UP000198797">
    <property type="component" value="Unassembled WGS sequence"/>
</dbReference>
<dbReference type="AlphaFoldDB" id="A0A1C4XG44"/>
<dbReference type="PANTHER" id="PTHR43172">
    <property type="entry name" value="ADENYLOSUCCINATE LYASE"/>
    <property type="match status" value="1"/>
</dbReference>
<dbReference type="EMBL" id="FMCU01000004">
    <property type="protein sequence ID" value="SCF07508.1"/>
    <property type="molecule type" value="Genomic_DNA"/>
</dbReference>
<dbReference type="SUPFAM" id="SSF48557">
    <property type="entry name" value="L-aspartase-like"/>
    <property type="match status" value="1"/>
</dbReference>
<dbReference type="RefSeq" id="WP_091243773.1">
    <property type="nucleotide sequence ID" value="NZ_FMCU01000004.1"/>
</dbReference>
<reference evidence="5" key="1">
    <citation type="submission" date="2016-06" db="EMBL/GenBank/DDBJ databases">
        <authorList>
            <person name="Varghese N."/>
            <person name="Submissions Spin"/>
        </authorList>
    </citation>
    <scope>NUCLEOTIDE SEQUENCE [LARGE SCALE GENOMIC DNA]</scope>
    <source>
        <strain evidence="5">DSM 44100</strain>
    </source>
</reference>
<evidence type="ECO:0000313" key="4">
    <source>
        <dbReference type="EMBL" id="SCF07508.1"/>
    </source>
</evidence>
<organism evidence="4 5">
    <name type="scientific">Micromonospora matsumotoense</name>
    <dbReference type="NCBI Taxonomy" id="121616"/>
    <lineage>
        <taxon>Bacteria</taxon>
        <taxon>Bacillati</taxon>
        <taxon>Actinomycetota</taxon>
        <taxon>Actinomycetes</taxon>
        <taxon>Micromonosporales</taxon>
        <taxon>Micromonosporaceae</taxon>
        <taxon>Micromonospora</taxon>
    </lineage>
</organism>
<sequence length="476" mass="49639">MTEGFDHGLLSPSSADRAIEHAVRDRAVLQAMLDAEAALVRAQARLGVVPQEHADTITAVADARRLDLAAVARRATETANPVVAVVAALTDLVTALDPAAAEYVHRGSTSQDILDTALILVAERALRVVDADLAATADALAALADRHRGTPLAGRTLTQHAVPTTFGLKAATWLSGVLDARQAVHALLAEGLPVQLGGAAGTLGGYLEFARLAGNTDDAYVEKLIHAFAAELSLAEPHAPWHTVRTPLHAVAGALSLTTGVLGAMAADVQVMTRTEIGELAEPTGPGRGVSSAMPHKRNPVLATRIRAAAAQLPLLAATVAHCLVAEDERPGGAWHAEWQPFREALRLAGGAADAAAELAGGLTVFPDRMRANLDLAGEFMASERLAVRLAPLLGRVEAKELLTALTGRAIETGQPLRDLVAADPRVTAVLDPGEVAGLLDPARYVGAADLLVDRILHRHRAFGVRSAAPAEGRRP</sequence>
<dbReference type="PRINTS" id="PR00149">
    <property type="entry name" value="FUMRATELYASE"/>
</dbReference>
<dbReference type="GO" id="GO:0016829">
    <property type="term" value="F:lyase activity"/>
    <property type="evidence" value="ECO:0007669"/>
    <property type="project" value="UniProtKB-KW"/>
</dbReference>
<dbReference type="SMART" id="SM00998">
    <property type="entry name" value="ADSL_C"/>
    <property type="match status" value="1"/>
</dbReference>
<dbReference type="STRING" id="121616.GA0070216_104367"/>
<dbReference type="Pfam" id="PF00206">
    <property type="entry name" value="Lyase_1"/>
    <property type="match status" value="1"/>
</dbReference>
<keyword evidence="5" id="KW-1185">Reference proteome</keyword>
<dbReference type="InterPro" id="IPR008948">
    <property type="entry name" value="L-Aspartase-like"/>
</dbReference>
<evidence type="ECO:0000256" key="1">
    <source>
        <dbReference type="ARBA" id="ARBA00023239"/>
    </source>
</evidence>
<dbReference type="InterPro" id="IPR024083">
    <property type="entry name" value="Fumarase/histidase_N"/>
</dbReference>
<evidence type="ECO:0000259" key="3">
    <source>
        <dbReference type="SMART" id="SM00998"/>
    </source>
</evidence>
<gene>
    <name evidence="4" type="ORF">GA0070216_104367</name>
</gene>
<evidence type="ECO:0000256" key="2">
    <source>
        <dbReference type="ARBA" id="ARBA00034772"/>
    </source>
</evidence>
<dbReference type="Gene3D" id="1.20.200.10">
    <property type="entry name" value="Fumarase/aspartase (Central domain)"/>
    <property type="match status" value="1"/>
</dbReference>
<comment type="similarity">
    <text evidence="2">Belongs to the class-II fumarase/aspartase family.</text>
</comment>
<dbReference type="GO" id="GO:0016853">
    <property type="term" value="F:isomerase activity"/>
    <property type="evidence" value="ECO:0007669"/>
    <property type="project" value="UniProtKB-KW"/>
</dbReference>
<dbReference type="PANTHER" id="PTHR43172:SF2">
    <property type="entry name" value="ADENYLOSUCCINATE LYASE C-TERMINAL DOMAIN-CONTAINING PROTEIN"/>
    <property type="match status" value="1"/>
</dbReference>
<protein>
    <submittedName>
        <fullName evidence="4">3-carboxy-cis,cis-muconate cycloisomerase</fullName>
    </submittedName>
</protein>
<name>A0A1C4XG44_9ACTN</name>
<dbReference type="Gene3D" id="1.10.275.10">
    <property type="entry name" value="Fumarase/aspartase (N-terminal domain)"/>
    <property type="match status" value="1"/>
</dbReference>
<dbReference type="InterPro" id="IPR019468">
    <property type="entry name" value="AdenyloSucc_lyase_C"/>
</dbReference>
<accession>A0A1C4XG44</accession>
<dbReference type="InterPro" id="IPR022761">
    <property type="entry name" value="Fumarate_lyase_N"/>
</dbReference>
<dbReference type="OrthoDB" id="9768878at2"/>
<feature type="domain" description="Adenylosuccinate lyase C-terminal" evidence="3">
    <location>
        <begin position="378"/>
        <end position="457"/>
    </location>
</feature>
<keyword evidence="4" id="KW-0413">Isomerase</keyword>
<evidence type="ECO:0000313" key="5">
    <source>
        <dbReference type="Proteomes" id="UP000198797"/>
    </source>
</evidence>
<keyword evidence="1" id="KW-0456">Lyase</keyword>
<dbReference type="Gene3D" id="1.10.40.30">
    <property type="entry name" value="Fumarase/aspartase (C-terminal domain)"/>
    <property type="match status" value="1"/>
</dbReference>
<dbReference type="InterPro" id="IPR000362">
    <property type="entry name" value="Fumarate_lyase_fam"/>
</dbReference>